<feature type="compositionally biased region" description="Basic and acidic residues" evidence="7">
    <location>
        <begin position="50"/>
        <end position="59"/>
    </location>
</feature>
<dbReference type="AlphaFoldDB" id="A0AAX6GUL1"/>
<feature type="compositionally biased region" description="Basic and acidic residues" evidence="7">
    <location>
        <begin position="367"/>
        <end position="382"/>
    </location>
</feature>
<dbReference type="EMBL" id="JANAVB010004398">
    <property type="protein sequence ID" value="KAJ6848887.1"/>
    <property type="molecule type" value="Genomic_DNA"/>
</dbReference>
<keyword evidence="6" id="KW-0539">Nucleus</keyword>
<evidence type="ECO:0000256" key="4">
    <source>
        <dbReference type="ARBA" id="ARBA00023125"/>
    </source>
</evidence>
<reference evidence="9" key="1">
    <citation type="journal article" date="2023" name="GigaByte">
        <title>Genome assembly of the bearded iris, Iris pallida Lam.</title>
        <authorList>
            <person name="Bruccoleri R.E."/>
            <person name="Oakeley E.J."/>
            <person name="Faust A.M.E."/>
            <person name="Altorfer M."/>
            <person name="Dessus-Babus S."/>
            <person name="Burckhardt D."/>
            <person name="Oertli M."/>
            <person name="Naumann U."/>
            <person name="Petersen F."/>
            <person name="Wong J."/>
        </authorList>
    </citation>
    <scope>NUCLEOTIDE SEQUENCE</scope>
    <source>
        <strain evidence="9">GSM-AAB239-AS_SAM_17_03QT</strain>
    </source>
</reference>
<dbReference type="SUPFAM" id="SSF109715">
    <property type="entry name" value="DEK C-terminal domain"/>
    <property type="match status" value="1"/>
</dbReference>
<keyword evidence="5" id="KW-0804">Transcription</keyword>
<feature type="compositionally biased region" description="Acidic residues" evidence="7">
    <location>
        <begin position="277"/>
        <end position="286"/>
    </location>
</feature>
<feature type="compositionally biased region" description="Basic and acidic residues" evidence="7">
    <location>
        <begin position="403"/>
        <end position="443"/>
    </location>
</feature>
<organism evidence="9 11">
    <name type="scientific">Iris pallida</name>
    <name type="common">Sweet iris</name>
    <dbReference type="NCBI Taxonomy" id="29817"/>
    <lineage>
        <taxon>Eukaryota</taxon>
        <taxon>Viridiplantae</taxon>
        <taxon>Streptophyta</taxon>
        <taxon>Embryophyta</taxon>
        <taxon>Tracheophyta</taxon>
        <taxon>Spermatophyta</taxon>
        <taxon>Magnoliopsida</taxon>
        <taxon>Liliopsida</taxon>
        <taxon>Asparagales</taxon>
        <taxon>Iridaceae</taxon>
        <taxon>Iridoideae</taxon>
        <taxon>Irideae</taxon>
        <taxon>Iris</taxon>
    </lineage>
</organism>
<evidence type="ECO:0000313" key="10">
    <source>
        <dbReference type="EMBL" id="KAJ6848887.1"/>
    </source>
</evidence>
<evidence type="ECO:0000256" key="2">
    <source>
        <dbReference type="ARBA" id="ARBA00022853"/>
    </source>
</evidence>
<keyword evidence="2" id="KW-0156">Chromatin regulator</keyword>
<evidence type="ECO:0000313" key="9">
    <source>
        <dbReference type="EMBL" id="KAJ6831995.1"/>
    </source>
</evidence>
<gene>
    <name evidence="10" type="ORF">M6B38_271895</name>
    <name evidence="9" type="ORF">M6B38_345030</name>
</gene>
<dbReference type="InterPro" id="IPR044198">
    <property type="entry name" value="DEK"/>
</dbReference>
<feature type="compositionally biased region" description="Basic and acidic residues" evidence="7">
    <location>
        <begin position="287"/>
        <end position="312"/>
    </location>
</feature>
<keyword evidence="4" id="KW-0238">DNA-binding</keyword>
<feature type="region of interest" description="Disordered" evidence="7">
    <location>
        <begin position="1"/>
        <end position="79"/>
    </location>
</feature>
<dbReference type="GO" id="GO:0042393">
    <property type="term" value="F:histone binding"/>
    <property type="evidence" value="ECO:0007669"/>
    <property type="project" value="TreeGrafter"/>
</dbReference>
<dbReference type="GO" id="GO:0003677">
    <property type="term" value="F:DNA binding"/>
    <property type="evidence" value="ECO:0007669"/>
    <property type="project" value="UniProtKB-KW"/>
</dbReference>
<dbReference type="GO" id="GO:0006325">
    <property type="term" value="P:chromatin organization"/>
    <property type="evidence" value="ECO:0007669"/>
    <property type="project" value="UniProtKB-KW"/>
</dbReference>
<protein>
    <submittedName>
        <fullName evidence="9">Protein DEK-like isoform X1</fullName>
    </submittedName>
</protein>
<dbReference type="PANTHER" id="PTHR13468:SF1">
    <property type="entry name" value="PROTEIN DEK"/>
    <property type="match status" value="1"/>
</dbReference>
<evidence type="ECO:0000256" key="7">
    <source>
        <dbReference type="SAM" id="MobiDB-lite"/>
    </source>
</evidence>
<evidence type="ECO:0000256" key="3">
    <source>
        <dbReference type="ARBA" id="ARBA00023015"/>
    </source>
</evidence>
<dbReference type="GO" id="GO:0005730">
    <property type="term" value="C:nucleolus"/>
    <property type="evidence" value="ECO:0007669"/>
    <property type="project" value="UniProtKB-SubCell"/>
</dbReference>
<dbReference type="GO" id="GO:2000779">
    <property type="term" value="P:regulation of double-strand break repair"/>
    <property type="evidence" value="ECO:0007669"/>
    <property type="project" value="TreeGrafter"/>
</dbReference>
<keyword evidence="11" id="KW-1185">Reference proteome</keyword>
<dbReference type="PROSITE" id="PS51998">
    <property type="entry name" value="DEK_C"/>
    <property type="match status" value="1"/>
</dbReference>
<comment type="caution">
    <text evidence="9">The sequence shown here is derived from an EMBL/GenBank/DDBJ whole genome shotgun (WGS) entry which is preliminary data.</text>
</comment>
<feature type="compositionally biased region" description="Basic and acidic residues" evidence="7">
    <location>
        <begin position="8"/>
        <end position="19"/>
    </location>
</feature>
<keyword evidence="3" id="KW-0805">Transcription regulation</keyword>
<evidence type="ECO:0000256" key="6">
    <source>
        <dbReference type="ARBA" id="ARBA00023242"/>
    </source>
</evidence>
<dbReference type="Pfam" id="PF08766">
    <property type="entry name" value="DEK_C"/>
    <property type="match status" value="1"/>
</dbReference>
<evidence type="ECO:0000313" key="11">
    <source>
        <dbReference type="Proteomes" id="UP001140949"/>
    </source>
</evidence>
<feature type="compositionally biased region" description="Low complexity" evidence="7">
    <location>
        <begin position="322"/>
        <end position="340"/>
    </location>
</feature>
<feature type="region of interest" description="Disordered" evidence="7">
    <location>
        <begin position="195"/>
        <end position="454"/>
    </location>
</feature>
<proteinExistence type="predicted"/>
<evidence type="ECO:0000256" key="1">
    <source>
        <dbReference type="ARBA" id="ARBA00004604"/>
    </source>
</evidence>
<accession>A0AAX6GUL1</accession>
<reference evidence="9" key="2">
    <citation type="submission" date="2023-04" db="EMBL/GenBank/DDBJ databases">
        <authorList>
            <person name="Bruccoleri R.E."/>
            <person name="Oakeley E.J."/>
            <person name="Faust A.-M."/>
            <person name="Dessus-Babus S."/>
            <person name="Altorfer M."/>
            <person name="Burckhardt D."/>
            <person name="Oertli M."/>
            <person name="Naumann U."/>
            <person name="Petersen F."/>
            <person name="Wong J."/>
        </authorList>
    </citation>
    <scope>NUCLEOTIDE SEQUENCE</scope>
    <source>
        <strain evidence="9">GSM-AAB239-AS_SAM_17_03QT</strain>
        <tissue evidence="9">Leaf</tissue>
    </source>
</reference>
<comment type="subcellular location">
    <subcellularLocation>
        <location evidence="1">Nucleus</location>
        <location evidence="1">Nucleolus</location>
    </subcellularLocation>
</comment>
<dbReference type="EMBL" id="JANAVB010016197">
    <property type="protein sequence ID" value="KAJ6831995.1"/>
    <property type="molecule type" value="Genomic_DNA"/>
</dbReference>
<dbReference type="FunFam" id="1.10.10.60:FF:000220">
    <property type="entry name" value="DEK domain-containing chromatin associated protein"/>
    <property type="match status" value="1"/>
</dbReference>
<dbReference type="Proteomes" id="UP001140949">
    <property type="component" value="Unassembled WGS sequence"/>
</dbReference>
<name>A0AAX6GUL1_IRIPA</name>
<feature type="compositionally biased region" description="Acidic residues" evidence="7">
    <location>
        <begin position="242"/>
        <end position="251"/>
    </location>
</feature>
<evidence type="ECO:0000256" key="5">
    <source>
        <dbReference type="ARBA" id="ARBA00023163"/>
    </source>
</evidence>
<feature type="compositionally biased region" description="Basic and acidic residues" evidence="7">
    <location>
        <begin position="210"/>
        <end position="230"/>
    </location>
</feature>
<feature type="domain" description="DEK-C" evidence="8">
    <location>
        <begin position="449"/>
        <end position="504"/>
    </location>
</feature>
<sequence>MASENAEEEMKPVDPPKEAEGEDDEATPEKKARRRRRSSEVAAEGTPAERPSRERKTVERYSAVSPKRASATKSLSIKQGSGMKLQDIPNVVFKLSKRKVDENLQALHTLLFGRKSNVHKLKRNIFQFSGFVWPENEEKLRAKLKEKLDKYNKDKLAYFCELLDIHSLKASAKKEELTSKLLEFLESPHITRDVLLSEKEKKGKKRVRKTKGETPTPREKKKMKSSEPEVKKRKGKPSQVEEQQEEDDEDGSTGTKDASSDEEDAGNSEEERKQVNSEDEDEDVNDETEKPVASKKGHTEKAERIDEPKIEENTSPVKEGSPAKSSKSPSRPASKKASVPAEDEPDMDVDNKQGSTKEQTKKASKATSREKGAKVKKEDTKKSQRKGSSGDVSVKGPTSSSKSTKEDKKKAKSKEKPVHEDKKARKKKEDKSRSRVPDKEQGKGKTNARPSTEELRSVISSILKEVDFNTATLADILKQLGAHFKIDLMDRKTEVKQIIEEVINSMTDDEDVDEDED</sequence>
<dbReference type="InterPro" id="IPR014876">
    <property type="entry name" value="DEK_C"/>
</dbReference>
<dbReference type="PANTHER" id="PTHR13468">
    <property type="entry name" value="DEK PROTEIN"/>
    <property type="match status" value="1"/>
</dbReference>
<dbReference type="Gene3D" id="1.10.10.60">
    <property type="entry name" value="Homeodomain-like"/>
    <property type="match status" value="1"/>
</dbReference>
<evidence type="ECO:0000259" key="8">
    <source>
        <dbReference type="PROSITE" id="PS51998"/>
    </source>
</evidence>